<dbReference type="EMBL" id="CP007032">
    <property type="protein sequence ID" value="AHF08443.1"/>
    <property type="molecule type" value="Genomic_DNA"/>
</dbReference>
<dbReference type="Proteomes" id="UP000010847">
    <property type="component" value="Chromosome"/>
</dbReference>
<dbReference type="HOGENOM" id="CLU_3396177_0_0_9"/>
<keyword evidence="2" id="KW-1185">Reference proteome</keyword>
<organism evidence="1 2">
    <name type="scientific">Desulfitobacterium metallireducens DSM 15288</name>
    <dbReference type="NCBI Taxonomy" id="871968"/>
    <lineage>
        <taxon>Bacteria</taxon>
        <taxon>Bacillati</taxon>
        <taxon>Bacillota</taxon>
        <taxon>Clostridia</taxon>
        <taxon>Eubacteriales</taxon>
        <taxon>Desulfitobacteriaceae</taxon>
        <taxon>Desulfitobacterium</taxon>
    </lineage>
</organism>
<dbReference type="KEGG" id="dmt:DESME_02980"/>
<evidence type="ECO:0000313" key="2">
    <source>
        <dbReference type="Proteomes" id="UP000010847"/>
    </source>
</evidence>
<dbReference type="AlphaFoldDB" id="W0EFZ4"/>
<accession>W0EFZ4</accession>
<gene>
    <name evidence="1" type="ORF">DESME_02980</name>
</gene>
<reference evidence="1 2" key="1">
    <citation type="submission" date="2013-12" db="EMBL/GenBank/DDBJ databases">
        <authorList>
            <consortium name="DOE Joint Genome Institute"/>
            <person name="Smidt H."/>
            <person name="Huntemann M."/>
            <person name="Han J."/>
            <person name="Chen A."/>
            <person name="Kyrpides N."/>
            <person name="Mavromatis K."/>
            <person name="Markowitz V."/>
            <person name="Palaniappan K."/>
            <person name="Ivanova N."/>
            <person name="Schaumberg A."/>
            <person name="Pati A."/>
            <person name="Liolios K."/>
            <person name="Nordberg H.P."/>
            <person name="Cantor M.N."/>
            <person name="Hua S.X."/>
            <person name="Woyke T."/>
        </authorList>
    </citation>
    <scope>NUCLEOTIDE SEQUENCE [LARGE SCALE GENOMIC DNA]</scope>
    <source>
        <strain evidence="2">DSM 15288</strain>
    </source>
</reference>
<evidence type="ECO:0000313" key="1">
    <source>
        <dbReference type="EMBL" id="AHF08443.1"/>
    </source>
</evidence>
<dbReference type="STRING" id="871968.DESME_02980"/>
<sequence>MEGKDFAKKLVKNLVKGTLPTSISAILEAIE</sequence>
<proteinExistence type="predicted"/>
<name>W0EFZ4_9FIRM</name>
<protein>
    <submittedName>
        <fullName evidence="1">Uncharacterized protein</fullName>
    </submittedName>
</protein>